<dbReference type="InterPro" id="IPR008927">
    <property type="entry name" value="6-PGluconate_DH-like_C_sf"/>
</dbReference>
<evidence type="ECO:0000313" key="14">
    <source>
        <dbReference type="Proteomes" id="UP000293912"/>
    </source>
</evidence>
<proteinExistence type="inferred from homology"/>
<keyword evidence="9" id="KW-0511">Multifunctional enzyme</keyword>
<evidence type="ECO:0000256" key="2">
    <source>
        <dbReference type="ARBA" id="ARBA00007005"/>
    </source>
</evidence>
<dbReference type="Gene3D" id="1.10.1040.50">
    <property type="match status" value="1"/>
</dbReference>
<dbReference type="SUPFAM" id="SSF52096">
    <property type="entry name" value="ClpP/crotonase"/>
    <property type="match status" value="1"/>
</dbReference>
<dbReference type="InterPro" id="IPR050136">
    <property type="entry name" value="FA_oxidation_alpha_subunit"/>
</dbReference>
<keyword evidence="7" id="KW-0443">Lipid metabolism</keyword>
<dbReference type="Pfam" id="PF00725">
    <property type="entry name" value="3HCDH"/>
    <property type="match status" value="1"/>
</dbReference>
<dbReference type="InterPro" id="IPR006176">
    <property type="entry name" value="3-OHacyl-CoA_DH_NAD-bd"/>
</dbReference>
<dbReference type="GO" id="GO:0004300">
    <property type="term" value="F:enoyl-CoA hydratase activity"/>
    <property type="evidence" value="ECO:0007669"/>
    <property type="project" value="TreeGrafter"/>
</dbReference>
<keyword evidence="14" id="KW-1185">Reference proteome</keyword>
<evidence type="ECO:0000259" key="12">
    <source>
        <dbReference type="Pfam" id="PF02737"/>
    </source>
</evidence>
<evidence type="ECO:0000256" key="9">
    <source>
        <dbReference type="ARBA" id="ARBA00023268"/>
    </source>
</evidence>
<feature type="domain" description="3-hydroxyacyl-CoA dehydrogenase C-terminal" evidence="11">
    <location>
        <begin position="503"/>
        <end position="603"/>
    </location>
</feature>
<dbReference type="CDD" id="cd06558">
    <property type="entry name" value="crotonase-like"/>
    <property type="match status" value="1"/>
</dbReference>
<dbReference type="PANTHER" id="PTHR43612:SF3">
    <property type="entry name" value="TRIFUNCTIONAL ENZYME SUBUNIT ALPHA, MITOCHONDRIAL"/>
    <property type="match status" value="1"/>
</dbReference>
<dbReference type="GO" id="GO:0016509">
    <property type="term" value="F:long-chain (3S)-3-hydroxyacyl-CoA dehydrogenase (NAD+) activity"/>
    <property type="evidence" value="ECO:0007669"/>
    <property type="project" value="TreeGrafter"/>
</dbReference>
<dbReference type="InterPro" id="IPR029045">
    <property type="entry name" value="ClpP/crotonase-like_dom_sf"/>
</dbReference>
<dbReference type="EMBL" id="CP037867">
    <property type="protein sequence ID" value="QBM28166.1"/>
    <property type="molecule type" value="Genomic_DNA"/>
</dbReference>
<dbReference type="Pfam" id="PF02737">
    <property type="entry name" value="3HCDH_N"/>
    <property type="match status" value="1"/>
</dbReference>
<evidence type="ECO:0000256" key="8">
    <source>
        <dbReference type="ARBA" id="ARBA00023239"/>
    </source>
</evidence>
<evidence type="ECO:0000256" key="5">
    <source>
        <dbReference type="ARBA" id="ARBA00023002"/>
    </source>
</evidence>
<gene>
    <name evidence="13" type="primary">fadJ1</name>
    <name evidence="13" type="ORF">HPF_10750</name>
</gene>
<dbReference type="UniPathway" id="UPA00659"/>
<keyword evidence="4" id="KW-0442">Lipid degradation</keyword>
<comment type="catalytic activity">
    <reaction evidence="10">
        <text>a (3S)-3-hydroxyacyl-CoA + NAD(+) = a 3-oxoacyl-CoA + NADH + H(+)</text>
        <dbReference type="Rhea" id="RHEA:22432"/>
        <dbReference type="ChEBI" id="CHEBI:15378"/>
        <dbReference type="ChEBI" id="CHEBI:57318"/>
        <dbReference type="ChEBI" id="CHEBI:57540"/>
        <dbReference type="ChEBI" id="CHEBI:57945"/>
        <dbReference type="ChEBI" id="CHEBI:90726"/>
        <dbReference type="EC" id="1.1.1.35"/>
    </reaction>
</comment>
<dbReference type="GO" id="GO:0070403">
    <property type="term" value="F:NAD+ binding"/>
    <property type="evidence" value="ECO:0007669"/>
    <property type="project" value="InterPro"/>
</dbReference>
<protein>
    <submittedName>
        <fullName evidence="13">Fatty acid oxidation complex subunit alpha</fullName>
    </submittedName>
</protein>
<feature type="domain" description="3-hydroxyacyl-CoA dehydrogenase NAD binding" evidence="12">
    <location>
        <begin position="322"/>
        <end position="500"/>
    </location>
</feature>
<keyword evidence="8" id="KW-0456">Lyase</keyword>
<dbReference type="FunFam" id="3.40.50.720:FF:000009">
    <property type="entry name" value="Fatty oxidation complex, alpha subunit"/>
    <property type="match status" value="1"/>
</dbReference>
<evidence type="ECO:0000256" key="3">
    <source>
        <dbReference type="ARBA" id="ARBA00022832"/>
    </source>
</evidence>
<dbReference type="PANTHER" id="PTHR43612">
    <property type="entry name" value="TRIFUNCTIONAL ENZYME SUBUNIT ALPHA"/>
    <property type="match status" value="1"/>
</dbReference>
<evidence type="ECO:0000313" key="13">
    <source>
        <dbReference type="EMBL" id="QBM28166.1"/>
    </source>
</evidence>
<dbReference type="Proteomes" id="UP000293912">
    <property type="component" value="Chromosome"/>
</dbReference>
<evidence type="ECO:0000256" key="4">
    <source>
        <dbReference type="ARBA" id="ARBA00022963"/>
    </source>
</evidence>
<comment type="similarity">
    <text evidence="2">In the central section; belongs to the 3-hydroxyacyl-CoA dehydrogenase family.</text>
</comment>
<evidence type="ECO:0000256" key="7">
    <source>
        <dbReference type="ARBA" id="ARBA00023098"/>
    </source>
</evidence>
<dbReference type="Pfam" id="PF00378">
    <property type="entry name" value="ECH_1"/>
    <property type="match status" value="1"/>
</dbReference>
<dbReference type="RefSeq" id="WP_133156579.1">
    <property type="nucleotide sequence ID" value="NZ_CP037867.1"/>
</dbReference>
<dbReference type="InterPro" id="IPR036291">
    <property type="entry name" value="NAD(P)-bd_dom_sf"/>
</dbReference>
<keyword evidence="5" id="KW-0560">Oxidoreductase</keyword>
<evidence type="ECO:0000256" key="1">
    <source>
        <dbReference type="ARBA" id="ARBA00005005"/>
    </source>
</evidence>
<evidence type="ECO:0000259" key="11">
    <source>
        <dbReference type="Pfam" id="PF00725"/>
    </source>
</evidence>
<dbReference type="Gene3D" id="3.90.226.10">
    <property type="entry name" value="2-enoyl-CoA Hydratase, Chain A, domain 1"/>
    <property type="match status" value="1"/>
</dbReference>
<dbReference type="InterPro" id="IPR001753">
    <property type="entry name" value="Enoyl-CoA_hydra/iso"/>
</dbReference>
<comment type="pathway">
    <text evidence="1">Lipid metabolism; fatty acid beta-oxidation.</text>
</comment>
<dbReference type="SUPFAM" id="SSF51735">
    <property type="entry name" value="NAD(P)-binding Rossmann-fold domains"/>
    <property type="match status" value="1"/>
</dbReference>
<dbReference type="KEGG" id="hpse:HPF_10750"/>
<accession>A0A4P6X0T9</accession>
<organism evidence="13 14">
    <name type="scientific">Hydrogenophaga pseudoflava</name>
    <name type="common">Pseudomonas carboxydoflava</name>
    <dbReference type="NCBI Taxonomy" id="47421"/>
    <lineage>
        <taxon>Bacteria</taxon>
        <taxon>Pseudomonadati</taxon>
        <taxon>Pseudomonadota</taxon>
        <taxon>Betaproteobacteria</taxon>
        <taxon>Burkholderiales</taxon>
        <taxon>Comamonadaceae</taxon>
        <taxon>Hydrogenophaga</taxon>
    </lineage>
</organism>
<evidence type="ECO:0000256" key="6">
    <source>
        <dbReference type="ARBA" id="ARBA00023027"/>
    </source>
</evidence>
<keyword evidence="3" id="KW-0276">Fatty acid metabolism</keyword>
<dbReference type="GO" id="GO:0006635">
    <property type="term" value="P:fatty acid beta-oxidation"/>
    <property type="evidence" value="ECO:0007669"/>
    <property type="project" value="UniProtKB-UniPathway"/>
</dbReference>
<dbReference type="AlphaFoldDB" id="A0A4P6X0T9"/>
<dbReference type="InterPro" id="IPR006108">
    <property type="entry name" value="3HC_DH_C"/>
</dbReference>
<keyword evidence="6" id="KW-0520">NAD</keyword>
<sequence length="719" mass="77520">MITKTIRYELANGIATITFDEQGSPVNTMCLQWQDDLDAIAAQVAQDKAQLKGIVLASAKSTFFAGADLKGVMRSTEADGPRVFREIERIKKNFRILETQGVPVVSCLNGAALGGGWEVALVGHHRIAVNNPKIQFGLPEITLGLIPGGGGITKMTRLLGLMAAQPYVLESKLFGPEEALKIGVVHELVATPEELLPRALAFIESAQGKPEACTHVWDRKDYKMPGGTPSNPKIAGMLTVAPAVLKQKTRGLYPAPEAALAAMVEGAMVDFDTAMRVESRYLAGLMTGGVARNMINTFFFNMNAIKGGQSRPKDVPRYQPKKVGVLGAGMMGSGIAYAQATRGIATVLKDVSVEAAEKGKSYTTKLTQKRVDKGQMSAEKQQGILNLITPTASAADLKGCDLIIEAVFEQRELKAMVTKEAEPMLAEGGFFASNTSTLPISGLAQASRDAKKFVGIHFFSPVDKMKLVEIIRGQDTDDETIARAYDYVQALGKLPIVVNDSRGFYTSRTFGTFVMEGAAMLGEGIPAPVIENAAMQAGMPVGPLAVLDETALSLSVHVLEQTRIDFQKEGQQYVATPGETLVEQMVKQHKRPGRAAGGGFYDYPEGGKKHLWPQLKALYEKPGVDWNLQDVKDRLLYRQAVETARCLAEGVLTSVHDGNIGSIFGIGFPAWTGGALQFIYGMGIEAFEQRCAELAARHGSGFILADAVKAALRQHQPQY</sequence>
<dbReference type="SUPFAM" id="SSF48179">
    <property type="entry name" value="6-phosphogluconate dehydrogenase C-terminal domain-like"/>
    <property type="match status" value="2"/>
</dbReference>
<dbReference type="Gene3D" id="3.40.50.720">
    <property type="entry name" value="NAD(P)-binding Rossmann-like Domain"/>
    <property type="match status" value="1"/>
</dbReference>
<evidence type="ECO:0000256" key="10">
    <source>
        <dbReference type="ARBA" id="ARBA00049556"/>
    </source>
</evidence>
<reference evidence="13 14" key="1">
    <citation type="submission" date="2019-03" db="EMBL/GenBank/DDBJ databases">
        <authorList>
            <person name="Sebastian G."/>
            <person name="Baumann P."/>
            <person name="Ruckert C."/>
            <person name="Kalinowski J."/>
            <person name="Nebel B."/>
            <person name="Takors R."/>
            <person name="Blombach B."/>
        </authorList>
    </citation>
    <scope>NUCLEOTIDE SEQUENCE [LARGE SCALE GENOMIC DNA]</scope>
    <source>
        <strain evidence="13 14">DSM 1084</strain>
    </source>
</reference>
<name>A0A4P6X0T9_HYDPS</name>